<proteinExistence type="predicted"/>
<sequence>MVGKPGDLYQPRWGVTNSCRLDTPDACQDVIDHIVPPEYFSELRYMPNVEFLSHYNKNLAQQVDMGSQLRLRFEQEVRLLKKARAQIARQDQRIQVRE</sequence>
<evidence type="ECO:0000313" key="1">
    <source>
        <dbReference type="EMBL" id="GFD29497.1"/>
    </source>
</evidence>
<accession>A0A699V369</accession>
<comment type="caution">
    <text evidence="1">The sequence shown here is derived from an EMBL/GenBank/DDBJ whole genome shotgun (WGS) entry which is preliminary data.</text>
</comment>
<gene>
    <name evidence="1" type="ORF">Tci_901466</name>
</gene>
<reference evidence="1" key="1">
    <citation type="journal article" date="2019" name="Sci. Rep.">
        <title>Draft genome of Tanacetum cinerariifolium, the natural source of mosquito coil.</title>
        <authorList>
            <person name="Yamashiro T."/>
            <person name="Shiraishi A."/>
            <person name="Satake H."/>
            <person name="Nakayama K."/>
        </authorList>
    </citation>
    <scope>NUCLEOTIDE SEQUENCE</scope>
</reference>
<dbReference type="AlphaFoldDB" id="A0A699V369"/>
<name>A0A699V369_TANCI</name>
<dbReference type="EMBL" id="BKCJ011395357">
    <property type="protein sequence ID" value="GFD29497.1"/>
    <property type="molecule type" value="Genomic_DNA"/>
</dbReference>
<organism evidence="1">
    <name type="scientific">Tanacetum cinerariifolium</name>
    <name type="common">Dalmatian daisy</name>
    <name type="synonym">Chrysanthemum cinerariifolium</name>
    <dbReference type="NCBI Taxonomy" id="118510"/>
    <lineage>
        <taxon>Eukaryota</taxon>
        <taxon>Viridiplantae</taxon>
        <taxon>Streptophyta</taxon>
        <taxon>Embryophyta</taxon>
        <taxon>Tracheophyta</taxon>
        <taxon>Spermatophyta</taxon>
        <taxon>Magnoliopsida</taxon>
        <taxon>eudicotyledons</taxon>
        <taxon>Gunneridae</taxon>
        <taxon>Pentapetalae</taxon>
        <taxon>asterids</taxon>
        <taxon>campanulids</taxon>
        <taxon>Asterales</taxon>
        <taxon>Asteraceae</taxon>
        <taxon>Asteroideae</taxon>
        <taxon>Anthemideae</taxon>
        <taxon>Anthemidinae</taxon>
        <taxon>Tanacetum</taxon>
    </lineage>
</organism>
<protein>
    <submittedName>
        <fullName evidence="1">Uncharacterized protein</fullName>
    </submittedName>
</protein>